<feature type="transmembrane region" description="Helical" evidence="2">
    <location>
        <begin position="105"/>
        <end position="123"/>
    </location>
</feature>
<sequence>MLTVVLALLAALANAAASVLQRRAAADEPESGTGLRQALRWLGHVLRRPHWVVGAGMLALSTVLQAAALGVGSLALVQPLMAAELLFTLAVGSLVFHRRPDLRTWLAFVALAVGLSLFLTAAAPTSGRSMAIPGHWWPAGAILLAVVVSLVAASRTVRGAPRAALLGLASAVSFSATAALLKEVTGLIPDGPVAVLSTWPLYATAVVGIVAFLLLQAAFRAGTLAASQPALTLGDALTSVALGWALFGEQINLGARVVPELIGIALMGAGSVGLARAPSVGGGWDQARVRDDSGSGARRQMSRPP</sequence>
<accession>A0A9X5CP02</accession>
<feature type="transmembrane region" description="Helical" evidence="2">
    <location>
        <begin position="135"/>
        <end position="152"/>
    </location>
</feature>
<dbReference type="EMBL" id="JAAGNA010000912">
    <property type="protein sequence ID" value="NEC52079.1"/>
    <property type="molecule type" value="Genomic_DNA"/>
</dbReference>
<feature type="transmembrane region" description="Helical" evidence="2">
    <location>
        <begin position="164"/>
        <end position="181"/>
    </location>
</feature>
<dbReference type="AlphaFoldDB" id="A0A9X5CP02"/>
<feature type="transmembrane region" description="Helical" evidence="2">
    <location>
        <begin position="50"/>
        <end position="77"/>
    </location>
</feature>
<dbReference type="RefSeq" id="WP_163090710.1">
    <property type="nucleotide sequence ID" value="NZ_JAAGNA010000912.1"/>
</dbReference>
<evidence type="ECO:0000256" key="3">
    <source>
        <dbReference type="SAM" id="SignalP"/>
    </source>
</evidence>
<evidence type="ECO:0000313" key="5">
    <source>
        <dbReference type="Proteomes" id="UP000471745"/>
    </source>
</evidence>
<reference evidence="4 5" key="1">
    <citation type="submission" date="2020-01" db="EMBL/GenBank/DDBJ databases">
        <title>Insect and environment-associated Actinomycetes.</title>
        <authorList>
            <person name="Currrie C."/>
            <person name="Chevrette M."/>
            <person name="Carlson C."/>
            <person name="Stubbendieck R."/>
            <person name="Wendt-Pienkowski E."/>
        </authorList>
    </citation>
    <scope>NUCLEOTIDE SEQUENCE [LARGE SCALE GENOMIC DNA]</scope>
    <source>
        <strain evidence="4 5">SID8189</strain>
    </source>
</reference>
<dbReference type="PANTHER" id="PTHR40761">
    <property type="entry name" value="CONSERVED INTEGRAL MEMBRANE ALANINE VALINE AND LEUCINE RICH PROTEIN-RELATED"/>
    <property type="match status" value="1"/>
</dbReference>
<protein>
    <recommendedName>
        <fullName evidence="6">DMT family transporter</fullName>
    </recommendedName>
</protein>
<evidence type="ECO:0000256" key="1">
    <source>
        <dbReference type="SAM" id="MobiDB-lite"/>
    </source>
</evidence>
<feature type="region of interest" description="Disordered" evidence="1">
    <location>
        <begin position="280"/>
        <end position="305"/>
    </location>
</feature>
<keyword evidence="2" id="KW-0472">Membrane</keyword>
<dbReference type="PANTHER" id="PTHR40761:SF1">
    <property type="entry name" value="CONSERVED INTEGRAL MEMBRANE ALANINE VALINE AND LEUCINE RICH PROTEIN-RELATED"/>
    <property type="match status" value="1"/>
</dbReference>
<evidence type="ECO:0000313" key="4">
    <source>
        <dbReference type="EMBL" id="NEC52079.1"/>
    </source>
</evidence>
<dbReference type="Gene3D" id="1.10.3730.20">
    <property type="match status" value="1"/>
</dbReference>
<keyword evidence="2" id="KW-0812">Transmembrane</keyword>
<feature type="chain" id="PRO_5040786936" description="DMT family transporter" evidence="3">
    <location>
        <begin position="16"/>
        <end position="305"/>
    </location>
</feature>
<feature type="signal peptide" evidence="3">
    <location>
        <begin position="1"/>
        <end position="15"/>
    </location>
</feature>
<keyword evidence="3" id="KW-0732">Signal</keyword>
<evidence type="ECO:0008006" key="6">
    <source>
        <dbReference type="Google" id="ProtNLM"/>
    </source>
</evidence>
<evidence type="ECO:0000256" key="2">
    <source>
        <dbReference type="SAM" id="Phobius"/>
    </source>
</evidence>
<proteinExistence type="predicted"/>
<organism evidence="4 5">
    <name type="scientific">Actinospica acidiphila</name>
    <dbReference type="NCBI Taxonomy" id="304899"/>
    <lineage>
        <taxon>Bacteria</taxon>
        <taxon>Bacillati</taxon>
        <taxon>Actinomycetota</taxon>
        <taxon>Actinomycetes</taxon>
        <taxon>Catenulisporales</taxon>
        <taxon>Actinospicaceae</taxon>
        <taxon>Actinospica</taxon>
    </lineage>
</organism>
<keyword evidence="2" id="KW-1133">Transmembrane helix</keyword>
<keyword evidence="5" id="KW-1185">Reference proteome</keyword>
<dbReference type="Proteomes" id="UP000471745">
    <property type="component" value="Unassembled WGS sequence"/>
</dbReference>
<dbReference type="NCBIfam" id="NF038012">
    <property type="entry name" value="DMT_1"/>
    <property type="match status" value="1"/>
</dbReference>
<feature type="transmembrane region" description="Helical" evidence="2">
    <location>
        <begin position="201"/>
        <end position="219"/>
    </location>
</feature>
<name>A0A9X5CP02_9ACTN</name>
<gene>
    <name evidence="4" type="ORF">G3I18_26485</name>
</gene>
<dbReference type="SUPFAM" id="SSF103481">
    <property type="entry name" value="Multidrug resistance efflux transporter EmrE"/>
    <property type="match status" value="1"/>
</dbReference>
<comment type="caution">
    <text evidence="4">The sequence shown here is derived from an EMBL/GenBank/DDBJ whole genome shotgun (WGS) entry which is preliminary data.</text>
</comment>
<dbReference type="InterPro" id="IPR037185">
    <property type="entry name" value="EmrE-like"/>
</dbReference>